<dbReference type="STRING" id="1121321.SAMN04488530_10428"/>
<evidence type="ECO:0000313" key="3">
    <source>
        <dbReference type="Proteomes" id="UP000243255"/>
    </source>
</evidence>
<organism evidence="2 3">
    <name type="scientific">Asaccharospora irregularis DSM 2635</name>
    <dbReference type="NCBI Taxonomy" id="1121321"/>
    <lineage>
        <taxon>Bacteria</taxon>
        <taxon>Bacillati</taxon>
        <taxon>Bacillota</taxon>
        <taxon>Clostridia</taxon>
        <taxon>Peptostreptococcales</taxon>
        <taxon>Peptostreptococcaceae</taxon>
        <taxon>Asaccharospora</taxon>
    </lineage>
</organism>
<keyword evidence="3" id="KW-1185">Reference proteome</keyword>
<protein>
    <recommendedName>
        <fullName evidence="1">Putative Se/S carrier protein-like domain-containing protein</fullName>
    </recommendedName>
</protein>
<accession>A0A1M5L954</accession>
<feature type="domain" description="Putative Se/S carrier protein-like" evidence="1">
    <location>
        <begin position="5"/>
        <end position="71"/>
    </location>
</feature>
<proteinExistence type="predicted"/>
<dbReference type="EMBL" id="FQWX01000004">
    <property type="protein sequence ID" value="SHG60953.1"/>
    <property type="molecule type" value="Genomic_DNA"/>
</dbReference>
<dbReference type="Pfam" id="PF11823">
    <property type="entry name" value="Se_S_carrier"/>
    <property type="match status" value="1"/>
</dbReference>
<dbReference type="InterPro" id="IPR021778">
    <property type="entry name" value="Se/S_carrier-like"/>
</dbReference>
<evidence type="ECO:0000313" key="2">
    <source>
        <dbReference type="EMBL" id="SHG60953.1"/>
    </source>
</evidence>
<name>A0A1M5L954_9FIRM</name>
<gene>
    <name evidence="2" type="ORF">SAMN04488530_10428</name>
</gene>
<dbReference type="OrthoDB" id="3192849at2"/>
<reference evidence="3" key="1">
    <citation type="submission" date="2016-11" db="EMBL/GenBank/DDBJ databases">
        <authorList>
            <person name="Varghese N."/>
            <person name="Submissions S."/>
        </authorList>
    </citation>
    <scope>NUCLEOTIDE SEQUENCE [LARGE SCALE GENOMIC DNA]</scope>
    <source>
        <strain evidence="3">DSM 2635</strain>
    </source>
</reference>
<sequence length="87" mass="10087">MKEMYIVSFNSTHHAIRTDKLIGENNIKAVTLPTPREITASCGISIRFNYEDTDKIKNILTENNIEYRGIYNIKKLEDGLKEVRQID</sequence>
<dbReference type="Proteomes" id="UP000243255">
    <property type="component" value="Unassembled WGS sequence"/>
</dbReference>
<evidence type="ECO:0000259" key="1">
    <source>
        <dbReference type="Pfam" id="PF11823"/>
    </source>
</evidence>
<dbReference type="RefSeq" id="WP_073124119.1">
    <property type="nucleotide sequence ID" value="NZ_BAABCH010000006.1"/>
</dbReference>
<dbReference type="AlphaFoldDB" id="A0A1M5L954"/>